<dbReference type="GO" id="GO:0009279">
    <property type="term" value="C:cell outer membrane"/>
    <property type="evidence" value="ECO:0007669"/>
    <property type="project" value="UniProtKB-SubCell"/>
</dbReference>
<dbReference type="CDD" id="cd11020">
    <property type="entry name" value="CuRO_1_CuNIR"/>
    <property type="match status" value="1"/>
</dbReference>
<evidence type="ECO:0000256" key="8">
    <source>
        <dbReference type="ARBA" id="ARBA00022737"/>
    </source>
</evidence>
<evidence type="ECO:0000256" key="11">
    <source>
        <dbReference type="ARBA" id="ARBA00023008"/>
    </source>
</evidence>
<evidence type="ECO:0000256" key="9">
    <source>
        <dbReference type="ARBA" id="ARBA00023002"/>
    </source>
</evidence>
<dbReference type="Gene3D" id="3.90.1580.10">
    <property type="entry name" value="paralog of FGE (formylglycine-generating enzyme)"/>
    <property type="match status" value="1"/>
</dbReference>
<dbReference type="InterPro" id="IPR005532">
    <property type="entry name" value="SUMF_dom"/>
</dbReference>
<dbReference type="InterPro" id="IPR001287">
    <property type="entry name" value="NO2-reductase_Cu"/>
</dbReference>
<dbReference type="PROSITE" id="PS51007">
    <property type="entry name" value="CYTC"/>
    <property type="match status" value="1"/>
</dbReference>
<dbReference type="InterPro" id="IPR008972">
    <property type="entry name" value="Cupredoxin"/>
</dbReference>
<evidence type="ECO:0000256" key="3">
    <source>
        <dbReference type="ARBA" id="ARBA00011233"/>
    </source>
</evidence>
<accession>A0A3S5DLG4</accession>
<evidence type="ECO:0000256" key="6">
    <source>
        <dbReference type="ARBA" id="ARBA00022617"/>
    </source>
</evidence>
<evidence type="ECO:0000256" key="5">
    <source>
        <dbReference type="ARBA" id="ARBA00017290"/>
    </source>
</evidence>
<keyword evidence="9 15" id="KW-0560">Oxidoreductase</keyword>
<sequence length="663" mass="70720">MAPPLLPPPITRKTPARVVVDLTVEEVEREIAPGSRYMFWTFGGTVPGKMIRVRAGDTVELHLKNLAGNKLPHNIDLHAVTGPGGGAPQTLVAPGNQAVFTFKALNPGLYVYHCATAPVGMHIANGMYGMILVEPEKPLPRVDREYYVMQGEFYTGTGYRAGGLQPFDMQKAIDEKPSYVLFNGADRALAGNQALTAKAGEKVRIYFGVGGPNLTSSFHIIGAIFDRVYSEGGANIQRNVQTTMVPAGGSAIVEFTPRVPGNLTLVDHSLTRAFNKGAIGLLAMSGPERPDIYSKGVISALGATAPVQAKPAPGEEAPVNAEPPQTREPAPADHGRAVFSKNCVVCHQANAQGLDGVFPPLANSDLIQKNPLEAAKIIVGGRAGPITVNGVGYNGVMPALDLSDQEVADALNYVSTQFNHGKPVVTVDEVKKLRRSGNEREAGARAPVLLASGKPAGAGGGLRRRARGAFRSAVSPDGGLVAVKPFRLRARPVTNGEYQRFARAHPAWRRGTVPALYAKAGYLVDWRGADDLGDVPADAPVTRVSWHAARAYCRSEGARLPLWYEWEMAAAADAGRRDARDDPQWRARILQWYAQPAGRRLAPAGRGLTSGASAICTAPSMSGWRISTACSSPATAAPRESSVRWPPAGRRPCRWGTGRITRS</sequence>
<keyword evidence="7 13" id="KW-0479">Metal-binding</keyword>
<evidence type="ECO:0000313" key="18">
    <source>
        <dbReference type="EMBL" id="VEB42394.1"/>
    </source>
</evidence>
<feature type="binding site" description="type 1 copper site" evidence="13">
    <location>
        <position position="113"/>
    </location>
    <ligand>
        <name>Cu cation</name>
        <dbReference type="ChEBI" id="CHEBI:23378"/>
        <label>1</label>
    </ligand>
</feature>
<dbReference type="Pfam" id="PF07732">
    <property type="entry name" value="Cu-oxidase_3"/>
    <property type="match status" value="1"/>
</dbReference>
<evidence type="ECO:0000256" key="7">
    <source>
        <dbReference type="ARBA" id="ARBA00022723"/>
    </source>
</evidence>
<evidence type="ECO:0000256" key="13">
    <source>
        <dbReference type="PIRSR" id="PIRSR601287-1"/>
    </source>
</evidence>
<dbReference type="Pfam" id="PF00034">
    <property type="entry name" value="Cytochrom_C"/>
    <property type="match status" value="1"/>
</dbReference>
<proteinExistence type="inferred from homology"/>
<dbReference type="InterPro" id="IPR036909">
    <property type="entry name" value="Cyt_c-like_dom_sf"/>
</dbReference>
<evidence type="ECO:0000313" key="19">
    <source>
        <dbReference type="Proteomes" id="UP000275777"/>
    </source>
</evidence>
<feature type="binding site" description="type 1 copper site" evidence="13">
    <location>
        <position position="73"/>
    </location>
    <ligand>
        <name>Cu cation</name>
        <dbReference type="ChEBI" id="CHEBI:23378"/>
        <label>1</label>
    </ligand>
</feature>
<evidence type="ECO:0000256" key="15">
    <source>
        <dbReference type="RuleBase" id="RU365025"/>
    </source>
</evidence>
<evidence type="ECO:0000259" key="17">
    <source>
        <dbReference type="PROSITE" id="PS51007"/>
    </source>
</evidence>
<dbReference type="FunFam" id="2.60.40.420:FF:000093">
    <property type="entry name" value="Copper-containing nitrite reductase"/>
    <property type="match status" value="1"/>
</dbReference>
<evidence type="ECO:0000256" key="1">
    <source>
        <dbReference type="ARBA" id="ARBA00004459"/>
    </source>
</evidence>
<dbReference type="Gene3D" id="2.60.40.420">
    <property type="entry name" value="Cupredoxins - blue copper proteins"/>
    <property type="match status" value="2"/>
</dbReference>
<comment type="catalytic activity">
    <reaction evidence="12 15">
        <text>nitric oxide + Fe(III)-[cytochrome c] + H2O = Fe(II)-[cytochrome c] + nitrite + 2 H(+)</text>
        <dbReference type="Rhea" id="RHEA:15233"/>
        <dbReference type="Rhea" id="RHEA-COMP:10350"/>
        <dbReference type="Rhea" id="RHEA-COMP:14399"/>
        <dbReference type="ChEBI" id="CHEBI:15377"/>
        <dbReference type="ChEBI" id="CHEBI:15378"/>
        <dbReference type="ChEBI" id="CHEBI:16301"/>
        <dbReference type="ChEBI" id="CHEBI:16480"/>
        <dbReference type="ChEBI" id="CHEBI:29033"/>
        <dbReference type="ChEBI" id="CHEBI:29034"/>
        <dbReference type="EC" id="1.7.2.1"/>
    </reaction>
</comment>
<dbReference type="PANTHER" id="PTHR35008:SF8">
    <property type="entry name" value="ALCOHOL DEHYDROGENASE CYTOCHROME C SUBUNIT"/>
    <property type="match status" value="1"/>
</dbReference>
<dbReference type="SUPFAM" id="SSF56436">
    <property type="entry name" value="C-type lectin-like"/>
    <property type="match status" value="1"/>
</dbReference>
<comment type="subunit">
    <text evidence="3 15">Homotrimer.</text>
</comment>
<protein>
    <recommendedName>
        <fullName evidence="5 15">Copper-containing nitrite reductase</fullName>
        <ecNumber evidence="4 15">1.7.2.1</ecNumber>
    </recommendedName>
</protein>
<keyword evidence="11 13" id="KW-0186">Copper</keyword>
<dbReference type="NCBIfam" id="TIGR02376">
    <property type="entry name" value="Cu_nitrite_red"/>
    <property type="match status" value="1"/>
</dbReference>
<comment type="cofactor">
    <cofactor evidence="15">
        <name>Cu(2+)</name>
        <dbReference type="ChEBI" id="CHEBI:29036"/>
    </cofactor>
    <text evidence="15">Binds 1 Cu(+) ion.</text>
</comment>
<dbReference type="EMBL" id="LR134182">
    <property type="protein sequence ID" value="VEB42394.1"/>
    <property type="molecule type" value="Genomic_DNA"/>
</dbReference>
<evidence type="ECO:0000256" key="10">
    <source>
        <dbReference type="ARBA" id="ARBA00023004"/>
    </source>
</evidence>
<dbReference type="GO" id="GO:0020037">
    <property type="term" value="F:heme binding"/>
    <property type="evidence" value="ECO:0007669"/>
    <property type="project" value="InterPro"/>
</dbReference>
<dbReference type="Gene3D" id="1.10.760.10">
    <property type="entry name" value="Cytochrome c-like domain"/>
    <property type="match status" value="1"/>
</dbReference>
<feature type="binding site" description="type 1 copper site" evidence="13">
    <location>
        <position position="78"/>
    </location>
    <ligand>
        <name>Cu cation</name>
        <dbReference type="ChEBI" id="CHEBI:23378"/>
        <label>1</label>
    </ligand>
</feature>
<evidence type="ECO:0000256" key="16">
    <source>
        <dbReference type="SAM" id="MobiDB-lite"/>
    </source>
</evidence>
<evidence type="ECO:0000256" key="12">
    <source>
        <dbReference type="ARBA" id="ARBA00049340"/>
    </source>
</evidence>
<dbReference type="GO" id="GO:0050421">
    <property type="term" value="F:nitrite reductase (NO-forming) activity"/>
    <property type="evidence" value="ECO:0007669"/>
    <property type="project" value="UniProtKB-EC"/>
</dbReference>
<dbReference type="Pfam" id="PF03781">
    <property type="entry name" value="FGE-sulfatase"/>
    <property type="match status" value="1"/>
</dbReference>
<feature type="domain" description="Cytochrome c" evidence="17">
    <location>
        <begin position="330"/>
        <end position="418"/>
    </location>
</feature>
<dbReference type="SUPFAM" id="SSF46626">
    <property type="entry name" value="Cytochrome c"/>
    <property type="match status" value="1"/>
</dbReference>
<dbReference type="Proteomes" id="UP000275777">
    <property type="component" value="Chromosome"/>
</dbReference>
<dbReference type="InterPro" id="IPR009056">
    <property type="entry name" value="Cyt_c-like_dom"/>
</dbReference>
<evidence type="ECO:0000256" key="2">
    <source>
        <dbReference type="ARBA" id="ARBA00010609"/>
    </source>
</evidence>
<evidence type="ECO:0000256" key="4">
    <source>
        <dbReference type="ARBA" id="ARBA00011882"/>
    </source>
</evidence>
<dbReference type="InterPro" id="IPR051459">
    <property type="entry name" value="Cytochrome_c-type_DH"/>
</dbReference>
<dbReference type="AlphaFoldDB" id="A0A3S5DLG4"/>
<feature type="binding site" description="type 1 copper site" evidence="13">
    <location>
        <position position="127"/>
    </location>
    <ligand>
        <name>Cu cation</name>
        <dbReference type="ChEBI" id="CHEBI:23378"/>
        <label>1</label>
    </ligand>
</feature>
<keyword evidence="6 14" id="KW-0349">Heme</keyword>
<dbReference type="PANTHER" id="PTHR35008">
    <property type="entry name" value="BLL4482 PROTEIN-RELATED"/>
    <property type="match status" value="1"/>
</dbReference>
<organism evidence="18 19">
    <name type="scientific">Chromobacterium violaceum</name>
    <dbReference type="NCBI Taxonomy" id="536"/>
    <lineage>
        <taxon>Bacteria</taxon>
        <taxon>Pseudomonadati</taxon>
        <taxon>Pseudomonadota</taxon>
        <taxon>Betaproteobacteria</taxon>
        <taxon>Neisseriales</taxon>
        <taxon>Chromobacteriaceae</taxon>
        <taxon>Chromobacterium</taxon>
    </lineage>
</organism>
<dbReference type="SUPFAM" id="SSF49503">
    <property type="entry name" value="Cupredoxins"/>
    <property type="match status" value="2"/>
</dbReference>
<dbReference type="InterPro" id="IPR011707">
    <property type="entry name" value="Cu-oxidase-like_N"/>
</dbReference>
<dbReference type="GO" id="GO:0009055">
    <property type="term" value="F:electron transfer activity"/>
    <property type="evidence" value="ECO:0007669"/>
    <property type="project" value="InterPro"/>
</dbReference>
<dbReference type="PRINTS" id="PR00695">
    <property type="entry name" value="CUNO2RDTASE"/>
</dbReference>
<feature type="binding site" description="type 1 copper site" evidence="13">
    <location>
        <position position="268"/>
    </location>
    <ligand>
        <name>Cu cation</name>
        <dbReference type="ChEBI" id="CHEBI:23378"/>
        <label>1</label>
    </ligand>
</feature>
<feature type="binding site" description="type 1 copper site" evidence="13">
    <location>
        <position position="114"/>
    </location>
    <ligand>
        <name>Cu cation</name>
        <dbReference type="ChEBI" id="CHEBI:23378"/>
        <label>1</label>
    </ligand>
</feature>
<dbReference type="CDD" id="cd04208">
    <property type="entry name" value="CuRO_2_CuNIR"/>
    <property type="match status" value="1"/>
</dbReference>
<gene>
    <name evidence="18" type="primary">aniA</name>
    <name evidence="18" type="ORF">NCTC9695_02844</name>
</gene>
<dbReference type="InterPro" id="IPR016187">
    <property type="entry name" value="CTDL_fold"/>
</dbReference>
<feature type="binding site" description="type 1 copper site" evidence="13">
    <location>
        <position position="122"/>
    </location>
    <ligand>
        <name>Cu cation</name>
        <dbReference type="ChEBI" id="CHEBI:23378"/>
        <label>1</label>
    </ligand>
</feature>
<comment type="cofactor">
    <cofactor evidence="15">
        <name>Cu(+)</name>
        <dbReference type="ChEBI" id="CHEBI:49552"/>
    </cofactor>
    <text evidence="15">Binds 1 Cu(+) ion.</text>
</comment>
<keyword evidence="8" id="KW-0677">Repeat</keyword>
<name>A0A3S5DLG4_CHRVL</name>
<keyword evidence="10 14" id="KW-0408">Iron</keyword>
<dbReference type="GO" id="GO:0005507">
    <property type="term" value="F:copper ion binding"/>
    <property type="evidence" value="ECO:0007669"/>
    <property type="project" value="InterPro"/>
</dbReference>
<comment type="subcellular location">
    <subcellularLocation>
        <location evidence="1">Cell outer membrane</location>
        <topology evidence="1">Lipid-anchor</topology>
    </subcellularLocation>
</comment>
<feature type="region of interest" description="Disordered" evidence="16">
    <location>
        <begin position="308"/>
        <end position="332"/>
    </location>
</feature>
<dbReference type="EC" id="1.7.2.1" evidence="4 15"/>
<comment type="similarity">
    <text evidence="2 15">Belongs to the multicopper oxidase family.</text>
</comment>
<dbReference type="InterPro" id="IPR042095">
    <property type="entry name" value="SUMF_sf"/>
</dbReference>
<reference evidence="18 19" key="1">
    <citation type="submission" date="2018-12" db="EMBL/GenBank/DDBJ databases">
        <authorList>
            <consortium name="Pathogen Informatics"/>
        </authorList>
    </citation>
    <scope>NUCLEOTIDE SEQUENCE [LARGE SCALE GENOMIC DNA]</scope>
    <source>
        <strain evidence="18 19">NCTC9695</strain>
    </source>
</reference>
<evidence type="ECO:0000256" key="14">
    <source>
        <dbReference type="PROSITE-ProRule" id="PRU00433"/>
    </source>
</evidence>